<name>A0ABP3TKJ4_9GAMM</name>
<dbReference type="SUPFAM" id="SSF53474">
    <property type="entry name" value="alpha/beta-Hydrolases"/>
    <property type="match status" value="1"/>
</dbReference>
<dbReference type="PANTHER" id="PTHR10794">
    <property type="entry name" value="ABHYDROLASE DOMAIN-CONTAINING PROTEIN"/>
    <property type="match status" value="1"/>
</dbReference>
<dbReference type="Pfam" id="PF12697">
    <property type="entry name" value="Abhydrolase_6"/>
    <property type="match status" value="1"/>
</dbReference>
<dbReference type="PIRSF" id="PIRSF005211">
    <property type="entry name" value="Ab_hydro_YheT"/>
    <property type="match status" value="1"/>
</dbReference>
<dbReference type="EMBL" id="BAAAEU010000006">
    <property type="protein sequence ID" value="GAA0710878.1"/>
    <property type="molecule type" value="Genomic_DNA"/>
</dbReference>
<evidence type="ECO:0000313" key="3">
    <source>
        <dbReference type="EMBL" id="GAA0710878.1"/>
    </source>
</evidence>
<dbReference type="InterPro" id="IPR000073">
    <property type="entry name" value="AB_hydrolase_1"/>
</dbReference>
<keyword evidence="4" id="KW-1185">Reference proteome</keyword>
<dbReference type="Gene3D" id="3.40.50.1820">
    <property type="entry name" value="alpha/beta hydrolase"/>
    <property type="match status" value="1"/>
</dbReference>
<gene>
    <name evidence="3" type="ORF">GCM10009105_12410</name>
</gene>
<dbReference type="InterPro" id="IPR012020">
    <property type="entry name" value="ABHD4"/>
</dbReference>
<accession>A0ABP3TKJ4</accession>
<protein>
    <submittedName>
        <fullName evidence="3">Alpha/beta fold hydrolase</fullName>
    </submittedName>
</protein>
<evidence type="ECO:0000256" key="1">
    <source>
        <dbReference type="ARBA" id="ARBA00010884"/>
    </source>
</evidence>
<sequence>MPELGTPGVPLGAADFRPPWLLASPHLQSVLASSGLRRWLSARRLREIERDATEQVIDCGNGARLQGFHTAQRALATPRGLVVLLHGWEGSTRSAYVVNTGARLLREGFDVFRLNFRDHGDTHHLNRDLFHSCRIDEVVGAVRAVQRQFARGPLAIAGFSLGGNFALRVALRAPDAGIELTYALAVCPVISPAAGLFGLEAGPWFYQRYFLHKWRSSLRRKQALFPDVDWFTPAELAGNLRELTRALVLRHTDFGSLENYLDGYSIAGSRLRGLRMPATILTAADDPVIPVADFLALELPPQVELDIAAHGGHCGFVQDLALRSFTENYIAERMCWHLATDTEAVEPASAEALA</sequence>
<keyword evidence="3" id="KW-0378">Hydrolase</keyword>
<comment type="similarity">
    <text evidence="1">Belongs to the AB hydrolase superfamily. AB hydrolase 4 family.</text>
</comment>
<dbReference type="GO" id="GO:0016787">
    <property type="term" value="F:hydrolase activity"/>
    <property type="evidence" value="ECO:0007669"/>
    <property type="project" value="UniProtKB-KW"/>
</dbReference>
<proteinExistence type="inferred from homology"/>
<dbReference type="PANTHER" id="PTHR10794:SF63">
    <property type="entry name" value="ALPHA_BETA HYDROLASE 1, ISOFORM A"/>
    <property type="match status" value="1"/>
</dbReference>
<dbReference type="RefSeq" id="WP_343788273.1">
    <property type="nucleotide sequence ID" value="NZ_BAAAEU010000006.1"/>
</dbReference>
<dbReference type="InterPro" id="IPR050960">
    <property type="entry name" value="AB_hydrolase_4_sf"/>
</dbReference>
<dbReference type="Proteomes" id="UP001501523">
    <property type="component" value="Unassembled WGS sequence"/>
</dbReference>
<reference evidence="4" key="1">
    <citation type="journal article" date="2019" name="Int. J. Syst. Evol. Microbiol.">
        <title>The Global Catalogue of Microorganisms (GCM) 10K type strain sequencing project: providing services to taxonomists for standard genome sequencing and annotation.</title>
        <authorList>
            <consortium name="The Broad Institute Genomics Platform"/>
            <consortium name="The Broad Institute Genome Sequencing Center for Infectious Disease"/>
            <person name="Wu L."/>
            <person name="Ma J."/>
        </authorList>
    </citation>
    <scope>NUCLEOTIDE SEQUENCE [LARGE SCALE GENOMIC DNA]</scope>
    <source>
        <strain evidence="4">JCM 15421</strain>
    </source>
</reference>
<organism evidence="3 4">
    <name type="scientific">Dokdonella soli</name>
    <dbReference type="NCBI Taxonomy" id="529810"/>
    <lineage>
        <taxon>Bacteria</taxon>
        <taxon>Pseudomonadati</taxon>
        <taxon>Pseudomonadota</taxon>
        <taxon>Gammaproteobacteria</taxon>
        <taxon>Lysobacterales</taxon>
        <taxon>Rhodanobacteraceae</taxon>
        <taxon>Dokdonella</taxon>
    </lineage>
</organism>
<evidence type="ECO:0000313" key="4">
    <source>
        <dbReference type="Proteomes" id="UP001501523"/>
    </source>
</evidence>
<evidence type="ECO:0000259" key="2">
    <source>
        <dbReference type="Pfam" id="PF12697"/>
    </source>
</evidence>
<feature type="domain" description="AB hydrolase-1" evidence="2">
    <location>
        <begin position="82"/>
        <end position="318"/>
    </location>
</feature>
<dbReference type="InterPro" id="IPR029058">
    <property type="entry name" value="AB_hydrolase_fold"/>
</dbReference>
<comment type="caution">
    <text evidence="3">The sequence shown here is derived from an EMBL/GenBank/DDBJ whole genome shotgun (WGS) entry which is preliminary data.</text>
</comment>